<evidence type="ECO:0000256" key="2">
    <source>
        <dbReference type="ARBA" id="ARBA00022695"/>
    </source>
</evidence>
<feature type="domain" description="MannoseP isomerase/GMP-like beta-helix" evidence="6">
    <location>
        <begin position="296"/>
        <end position="349"/>
    </location>
</feature>
<dbReference type="AlphaFoldDB" id="A0A0W8FPL0"/>
<dbReference type="SUPFAM" id="SSF53448">
    <property type="entry name" value="Nucleotide-diphospho-sugar transferases"/>
    <property type="match status" value="1"/>
</dbReference>
<evidence type="ECO:0000259" key="6">
    <source>
        <dbReference type="Pfam" id="PF22640"/>
    </source>
</evidence>
<dbReference type="CDD" id="cd02509">
    <property type="entry name" value="GDP-M1P_Guanylyltransferase"/>
    <property type="match status" value="1"/>
</dbReference>
<dbReference type="PANTHER" id="PTHR46390:SF1">
    <property type="entry name" value="MANNOSE-1-PHOSPHATE GUANYLYLTRANSFERASE"/>
    <property type="match status" value="1"/>
</dbReference>
<name>A0A0W8FPL0_9ZZZZ</name>
<gene>
    <name evidence="7" type="ORF">ASZ90_007492</name>
</gene>
<keyword evidence="1 7" id="KW-0808">Transferase</keyword>
<dbReference type="Pfam" id="PF00483">
    <property type="entry name" value="NTP_transferase"/>
    <property type="match status" value="1"/>
</dbReference>
<dbReference type="SUPFAM" id="SSF159283">
    <property type="entry name" value="Guanosine diphospho-D-mannose pyrophosphorylase/mannose-6-phosphate isomerase linker domain"/>
    <property type="match status" value="1"/>
</dbReference>
<reference evidence="7" key="1">
    <citation type="journal article" date="2015" name="Proc. Natl. Acad. Sci. U.S.A.">
        <title>Networks of energetic and metabolic interactions define dynamics in microbial communities.</title>
        <authorList>
            <person name="Embree M."/>
            <person name="Liu J.K."/>
            <person name="Al-Bassam M.M."/>
            <person name="Zengler K."/>
        </authorList>
    </citation>
    <scope>NUCLEOTIDE SEQUENCE</scope>
</reference>
<evidence type="ECO:0000256" key="1">
    <source>
        <dbReference type="ARBA" id="ARBA00022679"/>
    </source>
</evidence>
<dbReference type="GO" id="GO:0009298">
    <property type="term" value="P:GDP-mannose biosynthetic process"/>
    <property type="evidence" value="ECO:0007669"/>
    <property type="project" value="TreeGrafter"/>
</dbReference>
<dbReference type="PANTHER" id="PTHR46390">
    <property type="entry name" value="MANNOSE-1-PHOSPHATE GUANYLYLTRANSFERASE"/>
    <property type="match status" value="1"/>
</dbReference>
<protein>
    <submittedName>
        <fullName evidence="7">Mannose-1-phosphate guanylyltransferase (Gdp)</fullName>
        <ecNumber evidence="7">2.7.7.22</ecNumber>
    </submittedName>
</protein>
<dbReference type="InterPro" id="IPR029044">
    <property type="entry name" value="Nucleotide-diphossugar_trans"/>
</dbReference>
<dbReference type="InterPro" id="IPR049577">
    <property type="entry name" value="GMPP_N"/>
</dbReference>
<comment type="caution">
    <text evidence="7">The sequence shown here is derived from an EMBL/GenBank/DDBJ whole genome shotgun (WGS) entry which is preliminary data.</text>
</comment>
<evidence type="ECO:0000313" key="7">
    <source>
        <dbReference type="EMBL" id="KUG22795.1"/>
    </source>
</evidence>
<dbReference type="InterPro" id="IPR005835">
    <property type="entry name" value="NTP_transferase_dom"/>
</dbReference>
<dbReference type="InterPro" id="IPR054566">
    <property type="entry name" value="ManC/GMP-like_b-helix"/>
</dbReference>
<dbReference type="GO" id="GO:0005525">
    <property type="term" value="F:GTP binding"/>
    <property type="evidence" value="ECO:0007669"/>
    <property type="project" value="UniProtKB-KW"/>
</dbReference>
<feature type="domain" description="Nucleotidyl transferase" evidence="5">
    <location>
        <begin position="3"/>
        <end position="287"/>
    </location>
</feature>
<dbReference type="Gene3D" id="3.90.550.10">
    <property type="entry name" value="Spore Coat Polysaccharide Biosynthesis Protein SpsA, Chain A"/>
    <property type="match status" value="1"/>
</dbReference>
<keyword evidence="3" id="KW-0547">Nucleotide-binding</keyword>
<evidence type="ECO:0000256" key="3">
    <source>
        <dbReference type="ARBA" id="ARBA00022741"/>
    </source>
</evidence>
<evidence type="ECO:0000259" key="5">
    <source>
        <dbReference type="Pfam" id="PF00483"/>
    </source>
</evidence>
<dbReference type="FunFam" id="3.90.550.10:FF:000046">
    <property type="entry name" value="Mannose-1-phosphate guanylyltransferase (GDP)"/>
    <property type="match status" value="1"/>
</dbReference>
<accession>A0A0W8FPL0</accession>
<keyword evidence="4" id="KW-0342">GTP-binding</keyword>
<dbReference type="Pfam" id="PF22640">
    <property type="entry name" value="ManC_GMP_beta-helix"/>
    <property type="match status" value="1"/>
</dbReference>
<keyword evidence="2 7" id="KW-0548">Nucleotidyltransferase</keyword>
<organism evidence="7">
    <name type="scientific">hydrocarbon metagenome</name>
    <dbReference type="NCBI Taxonomy" id="938273"/>
    <lineage>
        <taxon>unclassified sequences</taxon>
        <taxon>metagenomes</taxon>
        <taxon>ecological metagenomes</taxon>
    </lineage>
</organism>
<dbReference type="EC" id="2.7.7.22" evidence="7"/>
<evidence type="ECO:0000256" key="4">
    <source>
        <dbReference type="ARBA" id="ARBA00023134"/>
    </source>
</evidence>
<dbReference type="EMBL" id="LNQE01000941">
    <property type="protein sequence ID" value="KUG22795.1"/>
    <property type="molecule type" value="Genomic_DNA"/>
</dbReference>
<proteinExistence type="predicted"/>
<dbReference type="GO" id="GO:0004475">
    <property type="term" value="F:mannose-1-phosphate guanylyltransferase (GTP) activity"/>
    <property type="evidence" value="ECO:0007669"/>
    <property type="project" value="InterPro"/>
</dbReference>
<dbReference type="GO" id="GO:0008928">
    <property type="term" value="F:mannose-1-phosphate guanylyltransferase (GDP) activity"/>
    <property type="evidence" value="ECO:0007669"/>
    <property type="project" value="UniProtKB-EC"/>
</dbReference>
<dbReference type="InterPro" id="IPR051161">
    <property type="entry name" value="Mannose-6P_isomerase_type2"/>
</dbReference>
<sequence>MYAVIMAGGRGTRFWPRSREKKPKHLLDIISKKTIIQETVDRIKPIINPDNILIVTGKKHARALIKQLPEIPLQNIIIEPEGRNTAACIGLAALHIQKRAHGEIMVVLPSDHAIADSREFNAVIEAAAKVVAQEEGLATIGIKPFNVNTGFGYIEQADFLRKIDGKEIFRVKSIREKPDFQQAQAFIQSGNFFWNSGMFIWKVSTILKEINRWLPDLYKGLMRIDEALGSADETTVVPRVYKKLKSISIDYGVMEKADEIFMLKGDFGWSDVGSWDALWEISVKDNKENVVMGGGHVIFEDTEGSLVYSPQKLVATVGIKDLIIVETKDAILICKKGCSQKVKKVVETLEEKKLKKYL</sequence>